<proteinExistence type="predicted"/>
<accession>A0AAV3Z7L2</accession>
<evidence type="ECO:0000313" key="1">
    <source>
        <dbReference type="EMBL" id="GFN91109.1"/>
    </source>
</evidence>
<name>A0AAV3Z7L2_9GAST</name>
<sequence>MTVDTFNCILVKIEPRKSKNFVTGRGMPRKVLQLGHTLSPRTVRDTVMLLLEYYSKNDLIQLRRSGREDQYGERESLFQTVKELEKEVLLQSSATRKKAEETLAIGQSMRLQAMAS</sequence>
<comment type="caution">
    <text evidence="1">The sequence shown here is derived from an EMBL/GenBank/DDBJ whole genome shotgun (WGS) entry which is preliminary data.</text>
</comment>
<reference evidence="1 2" key="1">
    <citation type="journal article" date="2021" name="Elife">
        <title>Chloroplast acquisition without the gene transfer in kleptoplastic sea slugs, Plakobranchus ocellatus.</title>
        <authorList>
            <person name="Maeda T."/>
            <person name="Takahashi S."/>
            <person name="Yoshida T."/>
            <person name="Shimamura S."/>
            <person name="Takaki Y."/>
            <person name="Nagai Y."/>
            <person name="Toyoda A."/>
            <person name="Suzuki Y."/>
            <person name="Arimoto A."/>
            <person name="Ishii H."/>
            <person name="Satoh N."/>
            <person name="Nishiyama T."/>
            <person name="Hasebe M."/>
            <person name="Maruyama T."/>
            <person name="Minagawa J."/>
            <person name="Obokata J."/>
            <person name="Shigenobu S."/>
        </authorList>
    </citation>
    <scope>NUCLEOTIDE SEQUENCE [LARGE SCALE GENOMIC DNA]</scope>
</reference>
<protein>
    <submittedName>
        <fullName evidence="1">Uncharacterized protein</fullName>
    </submittedName>
</protein>
<dbReference type="Proteomes" id="UP000735302">
    <property type="component" value="Unassembled WGS sequence"/>
</dbReference>
<organism evidence="1 2">
    <name type="scientific">Plakobranchus ocellatus</name>
    <dbReference type="NCBI Taxonomy" id="259542"/>
    <lineage>
        <taxon>Eukaryota</taxon>
        <taxon>Metazoa</taxon>
        <taxon>Spiralia</taxon>
        <taxon>Lophotrochozoa</taxon>
        <taxon>Mollusca</taxon>
        <taxon>Gastropoda</taxon>
        <taxon>Heterobranchia</taxon>
        <taxon>Euthyneura</taxon>
        <taxon>Panpulmonata</taxon>
        <taxon>Sacoglossa</taxon>
        <taxon>Placobranchoidea</taxon>
        <taxon>Plakobranchidae</taxon>
        <taxon>Plakobranchus</taxon>
    </lineage>
</organism>
<keyword evidence="2" id="KW-1185">Reference proteome</keyword>
<gene>
    <name evidence="1" type="ORF">PoB_001761500</name>
</gene>
<dbReference type="EMBL" id="BLXT01002087">
    <property type="protein sequence ID" value="GFN91109.1"/>
    <property type="molecule type" value="Genomic_DNA"/>
</dbReference>
<evidence type="ECO:0000313" key="2">
    <source>
        <dbReference type="Proteomes" id="UP000735302"/>
    </source>
</evidence>
<dbReference type="AlphaFoldDB" id="A0AAV3Z7L2"/>